<name>A0A291P1C0_9ADEN</name>
<dbReference type="EMBL" id="MK041235">
    <property type="protein sequence ID" value="QDO15555.1"/>
    <property type="molecule type" value="Genomic_DNA"/>
</dbReference>
<accession>A0A291P1C0</accession>
<protein>
    <submittedName>
        <fullName evidence="2">E3 CR1-alpha0</fullName>
    </submittedName>
    <submittedName>
        <fullName evidence="4">Membrane glycoprotein E3 CR1-alpha</fullName>
    </submittedName>
</protein>
<reference evidence="2" key="1">
    <citation type="journal article" date="2017" name="Diagn. Microbiol. Infect. Dis.">
        <title>The probe target mutation G18913A of adenovirus type 5 is not associated with underquantification in a generic adenovirus real time PCR.</title>
        <authorList>
            <person name="Heim A."/>
            <person name="Dhingra A."/>
            <person name="Ganzenmueller T."/>
        </authorList>
    </citation>
    <scope>NUCLEOTIDE SEQUENCE [LARGE SCALE GENOMIC DNA]</scope>
    <source>
        <strain evidence="2">HAdV-5var</strain>
    </source>
</reference>
<gene>
    <name evidence="4" type="primary">E3A</name>
</gene>
<dbReference type="Proteomes" id="UP000316891">
    <property type="component" value="Segment"/>
</dbReference>
<feature type="transmembrane region" description="Helical" evidence="1">
    <location>
        <begin position="20"/>
        <end position="53"/>
    </location>
</feature>
<dbReference type="EMBL" id="MK041245">
    <property type="protein sequence ID" value="QDO15935.1"/>
    <property type="molecule type" value="Genomic_DNA"/>
</dbReference>
<reference evidence="3" key="3">
    <citation type="journal article" date="2019" name="Sci. Rep.">
        <title>Molecular Evolution of Human Adenovirus (HAdV) Species C.</title>
        <authorList>
            <person name="Dhingra A."/>
            <person name="Heim A."/>
        </authorList>
    </citation>
    <scope>NUCLEOTIDE SEQUENCE [LARGE SCALE GENOMIC DNA]</scope>
    <source>
        <strain evidence="3">25C5</strain>
    </source>
</reference>
<keyword evidence="1" id="KW-1133">Transmembrane helix</keyword>
<dbReference type="EMBL" id="MH121094">
    <property type="protein sequence ID" value="AZR67081.1"/>
    <property type="molecule type" value="Genomic_DNA"/>
</dbReference>
<proteinExistence type="predicted"/>
<evidence type="ECO:0000313" key="4">
    <source>
        <dbReference type="EMBL" id="QDO15555.1"/>
    </source>
</evidence>
<dbReference type="Proteomes" id="UP000317184">
    <property type="component" value="Segment"/>
</dbReference>
<reference evidence="4" key="2">
    <citation type="submission" date="2018-10" db="EMBL/GenBank/DDBJ databases">
        <title>Molecular Evolution and Recombination Characteristics of Species C Human Adenovirus circulating in the Mainland of China.</title>
        <authorList>
            <person name="Mao N."/>
            <person name="Zhu Z."/>
            <person name="Rivailler P."/>
            <person name="Xu W."/>
        </authorList>
    </citation>
    <scope>NUCLEOTIDE SEQUENCE</scope>
    <source>
        <strain evidence="5">Human/Hebei-CHN/6645/2010</strain>
        <strain evidence="4">Human/Shanxi-CHN/135/2001</strain>
    </source>
</reference>
<evidence type="ECO:0000313" key="2">
    <source>
        <dbReference type="EMBL" id="ATJ44667.1"/>
    </source>
</evidence>
<keyword evidence="1" id="KW-0472">Membrane</keyword>
<dbReference type="EMBL" id="MF681662">
    <property type="protein sequence ID" value="ATJ44667.1"/>
    <property type="molecule type" value="Genomic_DNA"/>
</dbReference>
<organism evidence="2">
    <name type="scientific">Human mastadenovirus C</name>
    <dbReference type="NCBI Taxonomy" id="129951"/>
    <lineage>
        <taxon>Viruses</taxon>
        <taxon>Varidnaviria</taxon>
        <taxon>Bamfordvirae</taxon>
        <taxon>Preplasmiviricota</taxon>
        <taxon>Polisuviricotina</taxon>
        <taxon>Pharingeaviricetes</taxon>
        <taxon>Rowavirales</taxon>
        <taxon>Adenoviridae</taxon>
        <taxon>Mastadenovirus</taxon>
        <taxon>Mastadenovirus caesari</taxon>
    </lineage>
</organism>
<evidence type="ECO:0000256" key="1">
    <source>
        <dbReference type="SAM" id="Phobius"/>
    </source>
</evidence>
<sequence>MNNSSNSTGYSNSDFSRIGVGVILCLVILFILILTLLCLRLAACCVHICIYCQLFKRWGRHPR</sequence>
<evidence type="ECO:0000313" key="5">
    <source>
        <dbReference type="EMBL" id="QDO15935.1"/>
    </source>
</evidence>
<keyword evidence="1" id="KW-0812">Transmembrane</keyword>
<evidence type="ECO:0000313" key="3">
    <source>
        <dbReference type="EMBL" id="AZR67081.1"/>
    </source>
</evidence>